<comment type="caution">
    <text evidence="3">The sequence shown here is derived from an EMBL/GenBank/DDBJ whole genome shotgun (WGS) entry which is preliminary data.</text>
</comment>
<evidence type="ECO:0000256" key="1">
    <source>
        <dbReference type="ARBA" id="ARBA00007100"/>
    </source>
</evidence>
<accession>A0A512M5F1</accession>
<name>A0A512M5F1_9BACT</name>
<protein>
    <recommendedName>
        <fullName evidence="2">Protein SirB1 N-terminal domain-containing protein</fullName>
    </recommendedName>
</protein>
<organism evidence="3 4">
    <name type="scientific">Brevifollis gellanilyticus</name>
    <dbReference type="NCBI Taxonomy" id="748831"/>
    <lineage>
        <taxon>Bacteria</taxon>
        <taxon>Pseudomonadati</taxon>
        <taxon>Verrucomicrobiota</taxon>
        <taxon>Verrucomicrobiia</taxon>
        <taxon>Verrucomicrobiales</taxon>
        <taxon>Verrucomicrobiaceae</taxon>
    </lineage>
</organism>
<evidence type="ECO:0000313" key="3">
    <source>
        <dbReference type="EMBL" id="GEP41965.1"/>
    </source>
</evidence>
<evidence type="ECO:0000313" key="4">
    <source>
        <dbReference type="Proteomes" id="UP000321577"/>
    </source>
</evidence>
<keyword evidence="4" id="KW-1185">Reference proteome</keyword>
<dbReference type="Proteomes" id="UP000321577">
    <property type="component" value="Unassembled WGS sequence"/>
</dbReference>
<dbReference type="AlphaFoldDB" id="A0A512M5F1"/>
<dbReference type="Pfam" id="PF13369">
    <property type="entry name" value="Transglut_core2"/>
    <property type="match status" value="1"/>
</dbReference>
<gene>
    <name evidence="3" type="ORF">BGE01nite_12560</name>
</gene>
<feature type="domain" description="Protein SirB1 N-terminal" evidence="2">
    <location>
        <begin position="106"/>
        <end position="252"/>
    </location>
</feature>
<dbReference type="OrthoDB" id="188084at2"/>
<dbReference type="InterPro" id="IPR032698">
    <property type="entry name" value="SirB1_N"/>
</dbReference>
<dbReference type="EMBL" id="BKAG01000006">
    <property type="protein sequence ID" value="GEP41965.1"/>
    <property type="molecule type" value="Genomic_DNA"/>
</dbReference>
<sequence>MPALAQLDHLITLLDDESPVVQEALQREFTSIRRDLPERLKHLQRSLTAEEDQHVGRLLEPIRKTELEETWMRWRWLENPHAQLEEGLAQISAYLNGWRTQPGDLAQRLDALAEEAFRDGGRMDARELSEWLFAMKDGVVRFRGNSKAYYQASNSNLFWVLDTGLGNPISLCCLYRLLGHRFGLDIQGCNFPGHFLARVEMNNREWLVDCFNRGRFMLASDVARHHPAANPALEDVIRQPASVDQTLLRILRNLDEAFERTENLPLRHTMRRLAGKLMEEA</sequence>
<dbReference type="PANTHER" id="PTHR31350:SF21">
    <property type="entry name" value="F-BOX ONLY PROTEIN 21"/>
    <property type="match status" value="1"/>
</dbReference>
<dbReference type="PANTHER" id="PTHR31350">
    <property type="entry name" value="SI:DKEY-261L7.2"/>
    <property type="match status" value="1"/>
</dbReference>
<comment type="similarity">
    <text evidence="1">Belongs to the UPF0162 family.</text>
</comment>
<dbReference type="RefSeq" id="WP_146849544.1">
    <property type="nucleotide sequence ID" value="NZ_BKAG01000006.1"/>
</dbReference>
<evidence type="ECO:0000259" key="2">
    <source>
        <dbReference type="Pfam" id="PF13369"/>
    </source>
</evidence>
<reference evidence="3 4" key="1">
    <citation type="submission" date="2019-07" db="EMBL/GenBank/DDBJ databases">
        <title>Whole genome shotgun sequence of Brevifollis gellanilyticus NBRC 108608.</title>
        <authorList>
            <person name="Hosoyama A."/>
            <person name="Uohara A."/>
            <person name="Ohji S."/>
            <person name="Ichikawa N."/>
        </authorList>
    </citation>
    <scope>NUCLEOTIDE SEQUENCE [LARGE SCALE GENOMIC DNA]</scope>
    <source>
        <strain evidence="3 4">NBRC 108608</strain>
    </source>
</reference>
<proteinExistence type="inferred from homology"/>